<dbReference type="Pfam" id="PF14420">
    <property type="entry name" value="Clr5"/>
    <property type="match status" value="1"/>
</dbReference>
<feature type="region of interest" description="Disordered" evidence="1">
    <location>
        <begin position="440"/>
        <end position="509"/>
    </location>
</feature>
<gene>
    <name evidence="5" type="ORF">B0J11DRAFT_472863</name>
</gene>
<evidence type="ECO:0008006" key="7">
    <source>
        <dbReference type="Google" id="ProtNLM"/>
    </source>
</evidence>
<sequence>MYNWDGKESECYRLYVEERKSMSEVMQYWEQRGFTPSKRVFQTQFKRWGFPSKQNPAYKNVPLIARVKELWEANTTQKEMVDMLKDEGLEISDRELMRLRLKFNLRLRESNGSRRKRKVTGDESPKSPKKAKATPTGRGLIDQLANSTLYEEETADERKSDEDREVEAEAEAEADIAGTDQAPETSPKSTTDEVSSLAPQEVLRRQLRLEQLRNESDEKWRARKRRRRTRGWAGLPADSPGEPPRFPSETTLDESKAYLGMDNALYRQVREQFYALCQEEGVVKKTIAGPEKWGKIKDLLIQKNDHLLSVFQHDPEARQQNISMTSPSNLRALSLDVICMDVTKRMRTIDNRMSIPEAKNILKLNPEQVRTIRKELTTKLKADHFTTKHALGSERWEELKQEWLQESSIMVQLLAAGEADPDYIAKSKAVDVLARDVMKRSRDDNSKNNPNRQKQVNQGPGPGPAPPVVMSQGDKTRQRSQTTNPATSQSTTQASTTSHTETALQSLSSASDLQIDPSLLLAANESMIPDYGHEPANRHSYVLAPQFYSNAPLPAYFRLHPHSNTTMPNKTIWLGILQVISVGELRTLALREHPGTVVLKIEGLVMHKTHGQHDREITFAIDDDDELLAYLQHVAGGKATFVVLLALAQSNMYE</sequence>
<proteinExistence type="predicted"/>
<reference evidence="5" key="1">
    <citation type="journal article" date="2021" name="Nat. Commun.">
        <title>Genetic determinants of endophytism in the Arabidopsis root mycobiome.</title>
        <authorList>
            <person name="Mesny F."/>
            <person name="Miyauchi S."/>
            <person name="Thiergart T."/>
            <person name="Pickel B."/>
            <person name="Atanasova L."/>
            <person name="Karlsson M."/>
            <person name="Huettel B."/>
            <person name="Barry K.W."/>
            <person name="Haridas S."/>
            <person name="Chen C."/>
            <person name="Bauer D."/>
            <person name="Andreopoulos W."/>
            <person name="Pangilinan J."/>
            <person name="LaButti K."/>
            <person name="Riley R."/>
            <person name="Lipzen A."/>
            <person name="Clum A."/>
            <person name="Drula E."/>
            <person name="Henrissat B."/>
            <person name="Kohler A."/>
            <person name="Grigoriev I.V."/>
            <person name="Martin F.M."/>
            <person name="Hacquard S."/>
        </authorList>
    </citation>
    <scope>NUCLEOTIDE SEQUENCE</scope>
    <source>
        <strain evidence="5">MPI-CAGE-CH-0243</strain>
    </source>
</reference>
<feature type="compositionally biased region" description="Low complexity" evidence="1">
    <location>
        <begin position="480"/>
        <end position="509"/>
    </location>
</feature>
<feature type="compositionally biased region" description="Acidic residues" evidence="1">
    <location>
        <begin position="163"/>
        <end position="174"/>
    </location>
</feature>
<feature type="region of interest" description="Disordered" evidence="1">
    <location>
        <begin position="111"/>
        <end position="201"/>
    </location>
</feature>
<feature type="domain" description="DUF7767" evidence="4">
    <location>
        <begin position="551"/>
        <end position="646"/>
    </location>
</feature>
<protein>
    <recommendedName>
        <fullName evidence="7">Clr5 domain-containing protein</fullName>
    </recommendedName>
</protein>
<dbReference type="OrthoDB" id="4115389at2759"/>
<feature type="compositionally biased region" description="Polar residues" evidence="1">
    <location>
        <begin position="447"/>
        <end position="458"/>
    </location>
</feature>
<name>A0A9P9D4E7_9PLEO</name>
<dbReference type="Pfam" id="PF24465">
    <property type="entry name" value="Tri-helical"/>
    <property type="match status" value="2"/>
</dbReference>
<evidence type="ECO:0000259" key="3">
    <source>
        <dbReference type="Pfam" id="PF24465"/>
    </source>
</evidence>
<dbReference type="Pfam" id="PF24962">
    <property type="entry name" value="DUF7767"/>
    <property type="match status" value="1"/>
</dbReference>
<evidence type="ECO:0000256" key="1">
    <source>
        <dbReference type="SAM" id="MobiDB-lite"/>
    </source>
</evidence>
<dbReference type="InterPro" id="IPR025676">
    <property type="entry name" value="Clr5_dom"/>
</dbReference>
<feature type="domain" description="Clr5" evidence="2">
    <location>
        <begin position="2"/>
        <end position="51"/>
    </location>
</feature>
<accession>A0A9P9D4E7</accession>
<evidence type="ECO:0000313" key="6">
    <source>
        <dbReference type="Proteomes" id="UP000700596"/>
    </source>
</evidence>
<dbReference type="Proteomes" id="UP000700596">
    <property type="component" value="Unassembled WGS sequence"/>
</dbReference>
<comment type="caution">
    <text evidence="5">The sequence shown here is derived from an EMBL/GenBank/DDBJ whole genome shotgun (WGS) entry which is preliminary data.</text>
</comment>
<evidence type="ECO:0000259" key="4">
    <source>
        <dbReference type="Pfam" id="PF24962"/>
    </source>
</evidence>
<evidence type="ECO:0000313" key="5">
    <source>
        <dbReference type="EMBL" id="KAH7112476.1"/>
    </source>
</evidence>
<feature type="compositionally biased region" description="Polar residues" evidence="1">
    <location>
        <begin position="182"/>
        <end position="198"/>
    </location>
</feature>
<dbReference type="PANTHER" id="PTHR38788">
    <property type="entry name" value="CLR5 DOMAIN-CONTAINING PROTEIN"/>
    <property type="match status" value="1"/>
</dbReference>
<dbReference type="InterPro" id="IPR057940">
    <property type="entry name" value="Tri-helical_dom"/>
</dbReference>
<evidence type="ECO:0000259" key="2">
    <source>
        <dbReference type="Pfam" id="PF14420"/>
    </source>
</evidence>
<organism evidence="5 6">
    <name type="scientific">Dendryphion nanum</name>
    <dbReference type="NCBI Taxonomy" id="256645"/>
    <lineage>
        <taxon>Eukaryota</taxon>
        <taxon>Fungi</taxon>
        <taxon>Dikarya</taxon>
        <taxon>Ascomycota</taxon>
        <taxon>Pezizomycotina</taxon>
        <taxon>Dothideomycetes</taxon>
        <taxon>Pleosporomycetidae</taxon>
        <taxon>Pleosporales</taxon>
        <taxon>Torulaceae</taxon>
        <taxon>Dendryphion</taxon>
    </lineage>
</organism>
<feature type="region of interest" description="Disordered" evidence="1">
    <location>
        <begin position="217"/>
        <end position="250"/>
    </location>
</feature>
<keyword evidence="6" id="KW-1185">Reference proteome</keyword>
<feature type="compositionally biased region" description="Basic residues" evidence="1">
    <location>
        <begin position="221"/>
        <end position="230"/>
    </location>
</feature>
<dbReference type="EMBL" id="JAGMWT010000021">
    <property type="protein sequence ID" value="KAH7112476.1"/>
    <property type="molecule type" value="Genomic_DNA"/>
</dbReference>
<feature type="domain" description="Tri-helical" evidence="3">
    <location>
        <begin position="358"/>
        <end position="444"/>
    </location>
</feature>
<dbReference type="InterPro" id="IPR056669">
    <property type="entry name" value="DUF7767"/>
</dbReference>
<feature type="domain" description="Tri-helical" evidence="3">
    <location>
        <begin position="255"/>
        <end position="348"/>
    </location>
</feature>
<dbReference type="PANTHER" id="PTHR38788:SF5">
    <property type="entry name" value="CLR5 DOMAIN-CONTAINING PROTEIN"/>
    <property type="match status" value="1"/>
</dbReference>
<dbReference type="AlphaFoldDB" id="A0A9P9D4E7"/>